<dbReference type="Proteomes" id="UP000199600">
    <property type="component" value="Unassembled WGS sequence"/>
</dbReference>
<keyword evidence="3 7" id="KW-0812">Transmembrane</keyword>
<dbReference type="Pfam" id="PF01145">
    <property type="entry name" value="Band_7"/>
    <property type="match status" value="1"/>
</dbReference>
<evidence type="ECO:0000313" key="9">
    <source>
        <dbReference type="EMBL" id="SBT10461.1"/>
    </source>
</evidence>
<accession>A0A1A8Y0H0</accession>
<dbReference type="NCBIfam" id="TIGR01932">
    <property type="entry name" value="hflC"/>
    <property type="match status" value="1"/>
</dbReference>
<evidence type="ECO:0000256" key="5">
    <source>
        <dbReference type="ARBA" id="ARBA00023136"/>
    </source>
</evidence>
<evidence type="ECO:0000256" key="7">
    <source>
        <dbReference type="SAM" id="Phobius"/>
    </source>
</evidence>
<dbReference type="PIRSF" id="PIRSF005651">
    <property type="entry name" value="HflC"/>
    <property type="match status" value="1"/>
</dbReference>
<proteinExistence type="inferred from homology"/>
<feature type="domain" description="Band 7" evidence="8">
    <location>
        <begin position="21"/>
        <end position="185"/>
    </location>
</feature>
<protein>
    <recommendedName>
        <fullName evidence="6">Protein HflC</fullName>
    </recommendedName>
</protein>
<dbReference type="RefSeq" id="WP_186412047.1">
    <property type="nucleotide sequence ID" value="NZ_FLQY01000352.1"/>
</dbReference>
<keyword evidence="10" id="KW-1185">Reference proteome</keyword>
<evidence type="ECO:0000259" key="8">
    <source>
        <dbReference type="SMART" id="SM00244"/>
    </source>
</evidence>
<evidence type="ECO:0000256" key="2">
    <source>
        <dbReference type="ARBA" id="ARBA00007862"/>
    </source>
</evidence>
<dbReference type="AlphaFoldDB" id="A0A1A8Y0H0"/>
<organism evidence="9 10">
    <name type="scientific">Candidatus Propionivibrio aalborgensis</name>
    <dbReference type="NCBI Taxonomy" id="1860101"/>
    <lineage>
        <taxon>Bacteria</taxon>
        <taxon>Pseudomonadati</taxon>
        <taxon>Pseudomonadota</taxon>
        <taxon>Betaproteobacteria</taxon>
        <taxon>Rhodocyclales</taxon>
        <taxon>Rhodocyclaceae</taxon>
        <taxon>Propionivibrio</taxon>
    </lineage>
</organism>
<keyword evidence="5 7" id="KW-0472">Membrane</keyword>
<comment type="similarity">
    <text evidence="2 6">Belongs to the band 7/mec-2 family. HflC subfamily.</text>
</comment>
<dbReference type="SMART" id="SM00244">
    <property type="entry name" value="PHB"/>
    <property type="match status" value="1"/>
</dbReference>
<reference evidence="9 10" key="1">
    <citation type="submission" date="2016-06" db="EMBL/GenBank/DDBJ databases">
        <authorList>
            <person name="Kjaerup R.B."/>
            <person name="Dalgaard T.S."/>
            <person name="Juul-Madsen H.R."/>
        </authorList>
    </citation>
    <scope>NUCLEOTIDE SEQUENCE [LARGE SCALE GENOMIC DNA]</scope>
    <source>
        <strain evidence="9">2</strain>
    </source>
</reference>
<dbReference type="InterPro" id="IPR001107">
    <property type="entry name" value="Band_7"/>
</dbReference>
<feature type="transmembrane region" description="Helical" evidence="7">
    <location>
        <begin position="6"/>
        <end position="26"/>
    </location>
</feature>
<name>A0A1A8Y0H0_9RHOO</name>
<dbReference type="SUPFAM" id="SSF117892">
    <property type="entry name" value="Band 7/SPFH domain"/>
    <property type="match status" value="1"/>
</dbReference>
<dbReference type="InterPro" id="IPR010200">
    <property type="entry name" value="HflC"/>
</dbReference>
<evidence type="ECO:0000256" key="1">
    <source>
        <dbReference type="ARBA" id="ARBA00004167"/>
    </source>
</evidence>
<comment type="subcellular location">
    <subcellularLocation>
        <location evidence="1">Membrane</location>
        <topology evidence="1">Single-pass membrane protein</topology>
    </subcellularLocation>
</comment>
<evidence type="ECO:0000256" key="3">
    <source>
        <dbReference type="ARBA" id="ARBA00022692"/>
    </source>
</evidence>
<dbReference type="CDD" id="cd03405">
    <property type="entry name" value="SPFH_HflC"/>
    <property type="match status" value="1"/>
</dbReference>
<comment type="function">
    <text evidence="6">HflC and HflK could regulate a protease.</text>
</comment>
<evidence type="ECO:0000313" key="10">
    <source>
        <dbReference type="Proteomes" id="UP000199600"/>
    </source>
</evidence>
<dbReference type="PANTHER" id="PTHR42911">
    <property type="entry name" value="MODULATOR OF FTSH PROTEASE HFLC"/>
    <property type="match status" value="1"/>
</dbReference>
<dbReference type="GO" id="GO:0016020">
    <property type="term" value="C:membrane"/>
    <property type="evidence" value="ECO:0007669"/>
    <property type="project" value="UniProtKB-SubCell"/>
</dbReference>
<gene>
    <name evidence="9" type="ORF">PROAA_500003</name>
</gene>
<dbReference type="PRINTS" id="PR00721">
    <property type="entry name" value="STOMATIN"/>
</dbReference>
<keyword evidence="4 7" id="KW-1133">Transmembrane helix</keyword>
<dbReference type="PANTHER" id="PTHR42911:SF1">
    <property type="entry name" value="MODULATOR OF FTSH PROTEASE HFLC"/>
    <property type="match status" value="1"/>
</dbReference>
<dbReference type="EMBL" id="FLQY01000352">
    <property type="protein sequence ID" value="SBT10461.1"/>
    <property type="molecule type" value="Genomic_DNA"/>
</dbReference>
<evidence type="ECO:0000256" key="4">
    <source>
        <dbReference type="ARBA" id="ARBA00022989"/>
    </source>
</evidence>
<dbReference type="InterPro" id="IPR036013">
    <property type="entry name" value="Band_7/SPFH_dom_sf"/>
</dbReference>
<dbReference type="InterPro" id="IPR001972">
    <property type="entry name" value="Stomatin_HflK_fam"/>
</dbReference>
<dbReference type="Gene3D" id="3.30.479.30">
    <property type="entry name" value="Band 7 domain"/>
    <property type="match status" value="1"/>
</dbReference>
<evidence type="ECO:0000256" key="6">
    <source>
        <dbReference type="PIRNR" id="PIRNR005651"/>
    </source>
</evidence>
<sequence>MKSGLNFIAAIVAAILVVLGATIFTVDQRKFAIVFQFGEVREVISEPGLYFKWPMIQNVRYFDKRILTLDNTEPERFITSEKKNVLVDSFVKWKIIDPQLYYVSVAGDEIRAKTRLSQTVNAGLREEFGKRTVHDVVSGERDLIMEQMRDKADQDARKIGVQIIDVRVKRVDFPPEVSESVYRRMEAERKRVANALRSEGFAEAEKLRADADRQREVIVAEAYRDAQKMKGEGDAKATATYAQAFGQNPEFYAFYRSLEAYRNSFNGKNDVIVVEPNSDFFKYMKSIGRGGEKTGK</sequence>